<sequence>MFSDTILARETARQQREMFARYVGPNDPNKISNRALAKATGIGATTLAELANGSAMTVAQMLALRSVLPPEAINMLLEAGDARLVDAETAETNWDDLAANAAGLVSDVCEARRDGKIDHVEKGRLRKRTRELIAKAQHAVEDG</sequence>
<gene>
    <name evidence="1" type="ORF">FYJ91_16545</name>
</gene>
<protein>
    <submittedName>
        <fullName evidence="1">Uncharacterized protein</fullName>
    </submittedName>
</protein>
<dbReference type="RefSeq" id="WP_149523428.1">
    <property type="nucleotide sequence ID" value="NZ_VTOU01000004.1"/>
</dbReference>
<evidence type="ECO:0000313" key="2">
    <source>
        <dbReference type="Proteomes" id="UP000322077"/>
    </source>
</evidence>
<dbReference type="Proteomes" id="UP000322077">
    <property type="component" value="Unassembled WGS sequence"/>
</dbReference>
<comment type="caution">
    <text evidence="1">The sequence shown here is derived from an EMBL/GenBank/DDBJ whole genome shotgun (WGS) entry which is preliminary data.</text>
</comment>
<evidence type="ECO:0000313" key="1">
    <source>
        <dbReference type="EMBL" id="TZG24889.1"/>
    </source>
</evidence>
<keyword evidence="2" id="KW-1185">Reference proteome</keyword>
<name>A0A5D9BZK8_9SPHN</name>
<dbReference type="AlphaFoldDB" id="A0A5D9BZK8"/>
<accession>A0A5D9BZK8</accession>
<dbReference type="EMBL" id="VTOU01000004">
    <property type="protein sequence ID" value="TZG24889.1"/>
    <property type="molecule type" value="Genomic_DNA"/>
</dbReference>
<proteinExistence type="predicted"/>
<organism evidence="1 2">
    <name type="scientific">Sphingomonas montanisoli</name>
    <dbReference type="NCBI Taxonomy" id="2606412"/>
    <lineage>
        <taxon>Bacteria</taxon>
        <taxon>Pseudomonadati</taxon>
        <taxon>Pseudomonadota</taxon>
        <taxon>Alphaproteobacteria</taxon>
        <taxon>Sphingomonadales</taxon>
        <taxon>Sphingomonadaceae</taxon>
        <taxon>Sphingomonas</taxon>
    </lineage>
</organism>
<reference evidence="1 2" key="1">
    <citation type="submission" date="2019-08" db="EMBL/GenBank/DDBJ databases">
        <authorList>
            <person name="Wang G."/>
            <person name="Xu Z."/>
        </authorList>
    </citation>
    <scope>NUCLEOTIDE SEQUENCE [LARGE SCALE GENOMIC DNA]</scope>
    <source>
        <strain evidence="1 2">ZX</strain>
    </source>
</reference>